<evidence type="ECO:0000313" key="3">
    <source>
        <dbReference type="EMBL" id="KAK4498095.1"/>
    </source>
</evidence>
<dbReference type="PANTHER" id="PTHR34598:SF3">
    <property type="entry name" value="OXIDOREDUCTASE AN1597"/>
    <property type="match status" value="1"/>
</dbReference>
<accession>A0ABR0E9I2</accession>
<evidence type="ECO:0008006" key="5">
    <source>
        <dbReference type="Google" id="ProtNLM"/>
    </source>
</evidence>
<gene>
    <name evidence="3" type="ORF">PRZ48_010751</name>
</gene>
<evidence type="ECO:0000256" key="1">
    <source>
        <dbReference type="ARBA" id="ARBA00023002"/>
    </source>
</evidence>
<sequence>MAPTTATLRFGYPDLSVPDEERSFLNIPAPKGIENVQVRLHDASKDTSIAQGAKGLDVQGFAYVKHHSSICEDDGKRILLDRNVEEIYFPETEKLICELTGAKKAIIVNGGVRSGLAVKQEQHSFVNMKGSKHDQAIAELPRDVPLGKVHIDYTLKGVRDAARYLRKDIKAMAQPTLDAEDAGEHAPRYAMYSVWRPLKPVKRDPLVVCDYRTIDQNEIAEVFYRSPSDVCDEYLASACMVLPPKDASKQKWYWMPEQTPDDVLIIKLGDMESDVDAGVAGGIPHVSPVVNGTEDIQEARSSIEVRVLAFW</sequence>
<comment type="similarity">
    <text evidence="2">Belongs to the asaB hydroxylase/desaturase family.</text>
</comment>
<evidence type="ECO:0000256" key="2">
    <source>
        <dbReference type="ARBA" id="ARBA00023604"/>
    </source>
</evidence>
<dbReference type="InterPro" id="IPR044053">
    <property type="entry name" value="AsaB-like"/>
</dbReference>
<dbReference type="Proteomes" id="UP001305779">
    <property type="component" value="Unassembled WGS sequence"/>
</dbReference>
<evidence type="ECO:0000313" key="4">
    <source>
        <dbReference type="Proteomes" id="UP001305779"/>
    </source>
</evidence>
<keyword evidence="1" id="KW-0560">Oxidoreductase</keyword>
<reference evidence="3 4" key="1">
    <citation type="journal article" date="2023" name="G3 (Bethesda)">
        <title>A chromosome-level genome assembly of Zasmidium syzygii isolated from banana leaves.</title>
        <authorList>
            <person name="van Westerhoven A.C."/>
            <person name="Mehrabi R."/>
            <person name="Talebi R."/>
            <person name="Steentjes M.B.F."/>
            <person name="Corcolon B."/>
            <person name="Chong P.A."/>
            <person name="Kema G.H.J."/>
            <person name="Seidl M.F."/>
        </authorList>
    </citation>
    <scope>NUCLEOTIDE SEQUENCE [LARGE SCALE GENOMIC DNA]</scope>
    <source>
        <strain evidence="3 4">P124</strain>
    </source>
</reference>
<dbReference type="EMBL" id="JAXOVC010000008">
    <property type="protein sequence ID" value="KAK4498095.1"/>
    <property type="molecule type" value="Genomic_DNA"/>
</dbReference>
<name>A0ABR0E9I2_ZASCE</name>
<comment type="caution">
    <text evidence="3">The sequence shown here is derived from an EMBL/GenBank/DDBJ whole genome shotgun (WGS) entry which is preliminary data.</text>
</comment>
<dbReference type="PANTHER" id="PTHR34598">
    <property type="entry name" value="BLL6449 PROTEIN"/>
    <property type="match status" value="1"/>
</dbReference>
<organism evidence="3 4">
    <name type="scientific">Zasmidium cellare</name>
    <name type="common">Wine cellar mold</name>
    <name type="synonym">Racodium cellare</name>
    <dbReference type="NCBI Taxonomy" id="395010"/>
    <lineage>
        <taxon>Eukaryota</taxon>
        <taxon>Fungi</taxon>
        <taxon>Dikarya</taxon>
        <taxon>Ascomycota</taxon>
        <taxon>Pezizomycotina</taxon>
        <taxon>Dothideomycetes</taxon>
        <taxon>Dothideomycetidae</taxon>
        <taxon>Mycosphaerellales</taxon>
        <taxon>Mycosphaerellaceae</taxon>
        <taxon>Zasmidium</taxon>
    </lineage>
</organism>
<dbReference type="NCBIfam" id="NF041278">
    <property type="entry name" value="CmcJ_NvfI_EfuI"/>
    <property type="match status" value="1"/>
</dbReference>
<keyword evidence="4" id="KW-1185">Reference proteome</keyword>
<protein>
    <recommendedName>
        <fullName evidence="5">GA4 desaturase</fullName>
    </recommendedName>
</protein>
<proteinExistence type="inferred from homology"/>